<feature type="compositionally biased region" description="Basic and acidic residues" evidence="1">
    <location>
        <begin position="103"/>
        <end position="112"/>
    </location>
</feature>
<keyword evidence="3" id="KW-1185">Reference proteome</keyword>
<comment type="caution">
    <text evidence="2">The sequence shown here is derived from an EMBL/GenBank/DDBJ whole genome shotgun (WGS) entry which is preliminary data.</text>
</comment>
<name>A0A7X0NIQ9_9GAMM</name>
<reference evidence="2 3" key="1">
    <citation type="submission" date="2020-08" db="EMBL/GenBank/DDBJ databases">
        <title>Genomic Encyclopedia of Type Strains, Phase IV (KMG-IV): sequencing the most valuable type-strain genomes for metagenomic binning, comparative biology and taxonomic classification.</title>
        <authorList>
            <person name="Goeker M."/>
        </authorList>
    </citation>
    <scope>NUCLEOTIDE SEQUENCE [LARGE SCALE GENOMIC DNA]</scope>
    <source>
        <strain evidence="2 3">DSM 26287</strain>
    </source>
</reference>
<evidence type="ECO:0000313" key="3">
    <source>
        <dbReference type="Proteomes" id="UP000537141"/>
    </source>
</evidence>
<evidence type="ECO:0000313" key="2">
    <source>
        <dbReference type="EMBL" id="MBB6544145.1"/>
    </source>
</evidence>
<dbReference type="AlphaFoldDB" id="A0A7X0NIQ9"/>
<organism evidence="2 3">
    <name type="scientific">Thalassotalea piscium</name>
    <dbReference type="NCBI Taxonomy" id="1230533"/>
    <lineage>
        <taxon>Bacteria</taxon>
        <taxon>Pseudomonadati</taxon>
        <taxon>Pseudomonadota</taxon>
        <taxon>Gammaproteobacteria</taxon>
        <taxon>Alteromonadales</taxon>
        <taxon>Colwelliaceae</taxon>
        <taxon>Thalassotalea</taxon>
    </lineage>
</organism>
<dbReference type="Proteomes" id="UP000537141">
    <property type="component" value="Unassembled WGS sequence"/>
</dbReference>
<protein>
    <submittedName>
        <fullName evidence="2">Uncharacterized protein</fullName>
    </submittedName>
</protein>
<proteinExistence type="predicted"/>
<evidence type="ECO:0000256" key="1">
    <source>
        <dbReference type="SAM" id="MobiDB-lite"/>
    </source>
</evidence>
<dbReference type="EMBL" id="JACHHU010000024">
    <property type="protein sequence ID" value="MBB6544145.1"/>
    <property type="molecule type" value="Genomic_DNA"/>
</dbReference>
<accession>A0A7X0NIQ9</accession>
<dbReference type="RefSeq" id="WP_184424987.1">
    <property type="nucleotide sequence ID" value="NZ_AP027362.1"/>
</dbReference>
<gene>
    <name evidence="2" type="ORF">HNQ55_002669</name>
</gene>
<feature type="region of interest" description="Disordered" evidence="1">
    <location>
        <begin position="103"/>
        <end position="149"/>
    </location>
</feature>
<sequence length="149" mass="17093">MSALHKEVRVEKDINLIYDFTEKPNLTQLKAHEDRAVIAKLRADLVLPNDKILTVDIDFDTDSGYHNNSIMVMDDFGVEMIATAFEVKYGKIHADKIRTAWNERQKENDPRKPTYILVQKPEDENTIPKSHPKCGDEKHPPKLAPQSIT</sequence>